<accession>A0ABW8FHE9</accession>
<reference evidence="2 3" key="1">
    <citation type="submission" date="2024-10" db="EMBL/GenBank/DDBJ databases">
        <title>The Natural Products Discovery Center: Release of the First 8490 Sequenced Strains for Exploring Actinobacteria Biosynthetic Diversity.</title>
        <authorList>
            <person name="Kalkreuter E."/>
            <person name="Kautsar S.A."/>
            <person name="Yang D."/>
            <person name="Bader C.D."/>
            <person name="Teijaro C.N."/>
            <person name="Fluegel L."/>
            <person name="Davis C.M."/>
            <person name="Simpson J.R."/>
            <person name="Lauterbach L."/>
            <person name="Steele A.D."/>
            <person name="Gui C."/>
            <person name="Meng S."/>
            <person name="Li G."/>
            <person name="Viehrig K."/>
            <person name="Ye F."/>
            <person name="Su P."/>
            <person name="Kiefer A.F."/>
            <person name="Nichols A."/>
            <person name="Cepeda A.J."/>
            <person name="Yan W."/>
            <person name="Fan B."/>
            <person name="Jiang Y."/>
            <person name="Adhikari A."/>
            <person name="Zheng C.-J."/>
            <person name="Schuster L."/>
            <person name="Cowan T.M."/>
            <person name="Smanski M.J."/>
            <person name="Chevrette M.G."/>
            <person name="De Carvalho L.P.S."/>
            <person name="Shen B."/>
        </authorList>
    </citation>
    <scope>NUCLEOTIDE SEQUENCE [LARGE SCALE GENOMIC DNA]</scope>
    <source>
        <strain evidence="2 3">NPDC089932</strain>
    </source>
</reference>
<proteinExistence type="predicted"/>
<organism evidence="2 3">
    <name type="scientific">Streptomyces iakyrus</name>
    <dbReference type="NCBI Taxonomy" id="68219"/>
    <lineage>
        <taxon>Bacteria</taxon>
        <taxon>Bacillati</taxon>
        <taxon>Actinomycetota</taxon>
        <taxon>Actinomycetes</taxon>
        <taxon>Kitasatosporales</taxon>
        <taxon>Streptomycetaceae</taxon>
        <taxon>Streptomyces</taxon>
    </lineage>
</organism>
<gene>
    <name evidence="2" type="ORF">ACIP2Z_21345</name>
</gene>
<name>A0ABW8FHE9_9ACTN</name>
<evidence type="ECO:0000313" key="2">
    <source>
        <dbReference type="EMBL" id="MFJ4081486.1"/>
    </source>
</evidence>
<sequence>MPWLAGCRRLHRRCARKAGPSSPSRASPAPSSVIDGPPADVGLHTPQPVTALGSGRHRLVLPG</sequence>
<comment type="caution">
    <text evidence="2">The sequence shown here is derived from an EMBL/GenBank/DDBJ whole genome shotgun (WGS) entry which is preliminary data.</text>
</comment>
<feature type="region of interest" description="Disordered" evidence="1">
    <location>
        <begin position="13"/>
        <end position="63"/>
    </location>
</feature>
<dbReference type="Proteomes" id="UP001617511">
    <property type="component" value="Unassembled WGS sequence"/>
</dbReference>
<keyword evidence="3" id="KW-1185">Reference proteome</keyword>
<feature type="compositionally biased region" description="Low complexity" evidence="1">
    <location>
        <begin position="17"/>
        <end position="32"/>
    </location>
</feature>
<evidence type="ECO:0000313" key="3">
    <source>
        <dbReference type="Proteomes" id="UP001617511"/>
    </source>
</evidence>
<dbReference type="EMBL" id="JBIVGG010000009">
    <property type="protein sequence ID" value="MFJ4081486.1"/>
    <property type="molecule type" value="Genomic_DNA"/>
</dbReference>
<evidence type="ECO:0000256" key="1">
    <source>
        <dbReference type="SAM" id="MobiDB-lite"/>
    </source>
</evidence>
<protein>
    <submittedName>
        <fullName evidence="2">Uncharacterized protein</fullName>
    </submittedName>
</protein>
<dbReference type="RefSeq" id="WP_359635269.1">
    <property type="nucleotide sequence ID" value="NZ_JBEYEN010000008.1"/>
</dbReference>